<organism evidence="3 4">
    <name type="scientific">Nocardioides lentus</name>
    <dbReference type="NCBI Taxonomy" id="338077"/>
    <lineage>
        <taxon>Bacteria</taxon>
        <taxon>Bacillati</taxon>
        <taxon>Actinomycetota</taxon>
        <taxon>Actinomycetes</taxon>
        <taxon>Propionibacteriales</taxon>
        <taxon>Nocardioidaceae</taxon>
        <taxon>Nocardioides</taxon>
    </lineage>
</organism>
<protein>
    <submittedName>
        <fullName evidence="3">MoxR family ATPase</fullName>
    </submittedName>
</protein>
<evidence type="ECO:0000256" key="1">
    <source>
        <dbReference type="SAM" id="MobiDB-lite"/>
    </source>
</evidence>
<dbReference type="InterPro" id="IPR003593">
    <property type="entry name" value="AAA+_ATPase"/>
</dbReference>
<evidence type="ECO:0000259" key="2">
    <source>
        <dbReference type="SMART" id="SM00382"/>
    </source>
</evidence>
<feature type="domain" description="AAA+ ATPase" evidence="2">
    <location>
        <begin position="28"/>
        <end position="179"/>
    </location>
</feature>
<comment type="caution">
    <text evidence="3">The sequence shown here is derived from an EMBL/GenBank/DDBJ whole genome shotgun (WGS) entry which is preliminary data.</text>
</comment>
<dbReference type="EMBL" id="BAAAMY010000001">
    <property type="protein sequence ID" value="GAA1905699.1"/>
    <property type="molecule type" value="Genomic_DNA"/>
</dbReference>
<dbReference type="InterPro" id="IPR027417">
    <property type="entry name" value="P-loop_NTPase"/>
</dbReference>
<evidence type="ECO:0000313" key="4">
    <source>
        <dbReference type="Proteomes" id="UP001501612"/>
    </source>
</evidence>
<dbReference type="Proteomes" id="UP001501612">
    <property type="component" value="Unassembled WGS sequence"/>
</dbReference>
<dbReference type="PANTHER" id="PTHR42759">
    <property type="entry name" value="MOXR FAMILY PROTEIN"/>
    <property type="match status" value="1"/>
</dbReference>
<gene>
    <name evidence="3" type="ORF">GCM10009737_03130</name>
</gene>
<proteinExistence type="predicted"/>
<sequence length="309" mass="32537">MTAAVHRAATPVVDRARETELLEAALASGAHVVLEGPPGTGKSTLLRQVAARREAPFFLVEGNAELTPARLVGHFDPSLVLARGYTPDVFVDGPLLAAMRDGGLLYVEELNRVPEETLNALLTVMSEREIVVPRLGLVAAAEGFGIVAAMNPYDAVGTARVSSAIYDRTCRIVMGYQSAAAEEQIAAYRAPMPSPAWCARAVALVRATRDHPDLRIGASVRGAIDLGGLAHQLARARGTGAEDWHVGLDAALVALSGRIRVAEASVRSPEDVVTELYRDVFGPPPEERGADDEDAADGGGGAGEARPRP</sequence>
<dbReference type="SMART" id="SM00382">
    <property type="entry name" value="AAA"/>
    <property type="match status" value="1"/>
</dbReference>
<dbReference type="Pfam" id="PF07728">
    <property type="entry name" value="AAA_5"/>
    <property type="match status" value="1"/>
</dbReference>
<dbReference type="SUPFAM" id="SSF52540">
    <property type="entry name" value="P-loop containing nucleoside triphosphate hydrolases"/>
    <property type="match status" value="1"/>
</dbReference>
<dbReference type="RefSeq" id="WP_344002738.1">
    <property type="nucleotide sequence ID" value="NZ_BAAAMY010000001.1"/>
</dbReference>
<dbReference type="InterPro" id="IPR050764">
    <property type="entry name" value="CbbQ/NirQ/NorQ/GpvN"/>
</dbReference>
<feature type="region of interest" description="Disordered" evidence="1">
    <location>
        <begin position="279"/>
        <end position="309"/>
    </location>
</feature>
<name>A0ABN2NXP8_9ACTN</name>
<dbReference type="PANTHER" id="PTHR42759:SF1">
    <property type="entry name" value="MAGNESIUM-CHELATASE SUBUNIT CHLD"/>
    <property type="match status" value="1"/>
</dbReference>
<keyword evidence="4" id="KW-1185">Reference proteome</keyword>
<accession>A0ABN2NXP8</accession>
<dbReference type="CDD" id="cd00009">
    <property type="entry name" value="AAA"/>
    <property type="match status" value="1"/>
</dbReference>
<dbReference type="Gene3D" id="3.40.50.300">
    <property type="entry name" value="P-loop containing nucleotide triphosphate hydrolases"/>
    <property type="match status" value="1"/>
</dbReference>
<reference evidence="3 4" key="1">
    <citation type="journal article" date="2019" name="Int. J. Syst. Evol. Microbiol.">
        <title>The Global Catalogue of Microorganisms (GCM) 10K type strain sequencing project: providing services to taxonomists for standard genome sequencing and annotation.</title>
        <authorList>
            <consortium name="The Broad Institute Genomics Platform"/>
            <consortium name="The Broad Institute Genome Sequencing Center for Infectious Disease"/>
            <person name="Wu L."/>
            <person name="Ma J."/>
        </authorList>
    </citation>
    <scope>NUCLEOTIDE SEQUENCE [LARGE SCALE GENOMIC DNA]</scope>
    <source>
        <strain evidence="3 4">JCM 14046</strain>
    </source>
</reference>
<dbReference type="InterPro" id="IPR011704">
    <property type="entry name" value="ATPase_dyneun-rel_AAA"/>
</dbReference>
<evidence type="ECO:0000313" key="3">
    <source>
        <dbReference type="EMBL" id="GAA1905699.1"/>
    </source>
</evidence>